<gene>
    <name evidence="5" type="ORF">N787_03825</name>
</gene>
<dbReference type="STRING" id="1384056.N787_03825"/>
<dbReference type="NCBIfam" id="TIGR00254">
    <property type="entry name" value="GGDEF"/>
    <property type="match status" value="1"/>
</dbReference>
<dbReference type="GO" id="GO:0005886">
    <property type="term" value="C:plasma membrane"/>
    <property type="evidence" value="ECO:0007669"/>
    <property type="project" value="TreeGrafter"/>
</dbReference>
<proteinExistence type="predicted"/>
<comment type="catalytic activity">
    <reaction evidence="3">
        <text>2 GTP = 3',3'-c-di-GMP + 2 diphosphate</text>
        <dbReference type="Rhea" id="RHEA:24898"/>
        <dbReference type="ChEBI" id="CHEBI:33019"/>
        <dbReference type="ChEBI" id="CHEBI:37565"/>
        <dbReference type="ChEBI" id="CHEBI:58805"/>
        <dbReference type="EC" id="2.7.7.65"/>
    </reaction>
</comment>
<dbReference type="PROSITE" id="PS50887">
    <property type="entry name" value="GGDEF"/>
    <property type="match status" value="1"/>
</dbReference>
<dbReference type="InterPro" id="IPR050469">
    <property type="entry name" value="Diguanylate_Cyclase"/>
</dbReference>
<dbReference type="Pfam" id="PF01590">
    <property type="entry name" value="GAF"/>
    <property type="match status" value="1"/>
</dbReference>
<dbReference type="GO" id="GO:0052621">
    <property type="term" value="F:diguanylate cyclase activity"/>
    <property type="evidence" value="ECO:0007669"/>
    <property type="project" value="UniProtKB-EC"/>
</dbReference>
<reference evidence="5 6" key="1">
    <citation type="submission" date="2013-09" db="EMBL/GenBank/DDBJ databases">
        <title>Genome sequencing of Arenimonas metalli.</title>
        <authorList>
            <person name="Chen F."/>
            <person name="Wang G."/>
        </authorList>
    </citation>
    <scope>NUCLEOTIDE SEQUENCE [LARGE SCALE GENOMIC DNA]</scope>
    <source>
        <strain evidence="5 6">CF5-1</strain>
    </source>
</reference>
<dbReference type="RefSeq" id="WP_034214411.1">
    <property type="nucleotide sequence ID" value="NZ_AVCK01000055.1"/>
</dbReference>
<protein>
    <recommendedName>
        <fullName evidence="2">diguanylate cyclase</fullName>
        <ecNumber evidence="2">2.7.7.65</ecNumber>
    </recommendedName>
</protein>
<dbReference type="PANTHER" id="PTHR45138:SF9">
    <property type="entry name" value="DIGUANYLATE CYCLASE DGCM-RELATED"/>
    <property type="match status" value="1"/>
</dbReference>
<evidence type="ECO:0000256" key="1">
    <source>
        <dbReference type="ARBA" id="ARBA00001946"/>
    </source>
</evidence>
<dbReference type="GO" id="GO:0043709">
    <property type="term" value="P:cell adhesion involved in single-species biofilm formation"/>
    <property type="evidence" value="ECO:0007669"/>
    <property type="project" value="TreeGrafter"/>
</dbReference>
<comment type="caution">
    <text evidence="5">The sequence shown here is derived from an EMBL/GenBank/DDBJ whole genome shotgun (WGS) entry which is preliminary data.</text>
</comment>
<dbReference type="AlphaFoldDB" id="A0A091ARX3"/>
<dbReference type="Proteomes" id="UP000029393">
    <property type="component" value="Unassembled WGS sequence"/>
</dbReference>
<evidence type="ECO:0000256" key="2">
    <source>
        <dbReference type="ARBA" id="ARBA00012528"/>
    </source>
</evidence>
<dbReference type="EMBL" id="AVCK01000055">
    <property type="protein sequence ID" value="KFN41902.1"/>
    <property type="molecule type" value="Genomic_DNA"/>
</dbReference>
<dbReference type="SMART" id="SM00267">
    <property type="entry name" value="GGDEF"/>
    <property type="match status" value="1"/>
</dbReference>
<dbReference type="Gene3D" id="3.30.70.270">
    <property type="match status" value="1"/>
</dbReference>
<dbReference type="InterPro" id="IPR003018">
    <property type="entry name" value="GAF"/>
</dbReference>
<dbReference type="SUPFAM" id="SSF55073">
    <property type="entry name" value="Nucleotide cyclase"/>
    <property type="match status" value="1"/>
</dbReference>
<dbReference type="EC" id="2.7.7.65" evidence="2"/>
<dbReference type="GO" id="GO:1902201">
    <property type="term" value="P:negative regulation of bacterial-type flagellum-dependent cell motility"/>
    <property type="evidence" value="ECO:0007669"/>
    <property type="project" value="TreeGrafter"/>
</dbReference>
<dbReference type="InterPro" id="IPR029016">
    <property type="entry name" value="GAF-like_dom_sf"/>
</dbReference>
<dbReference type="OrthoDB" id="9803824at2"/>
<feature type="domain" description="GGDEF" evidence="4">
    <location>
        <begin position="234"/>
        <end position="363"/>
    </location>
</feature>
<evidence type="ECO:0000256" key="3">
    <source>
        <dbReference type="ARBA" id="ARBA00034247"/>
    </source>
</evidence>
<dbReference type="eggNOG" id="COG3706">
    <property type="taxonomic scope" value="Bacteria"/>
</dbReference>
<dbReference type="InterPro" id="IPR029787">
    <property type="entry name" value="Nucleotide_cyclase"/>
</dbReference>
<evidence type="ECO:0000313" key="6">
    <source>
        <dbReference type="Proteomes" id="UP000029393"/>
    </source>
</evidence>
<sequence length="363" mass="40040">MDSSTTCPPPLPEADEQARLAALRRYRILDSLPEQAYDDIVALAREVCGTPQAVMTFVDEERQWFKAAEGIEGEETERSIAFCDIAIRRPDAVTVVEDASVHPVFRNYPQVTGPDHLRFYAGAPMVAPGGHALGTVCVVDVEPRTLSPEQEHALRALARLAVQLLELRRGHLDSQRQLAERELFTRDLLRYQRQLEAENSELATEASTDALTGLLNRTGLEKVRQEVETQARNAPYVVAVLDIDYFKRINDTLGHAAGDEVLRIVGEEIAKGVRGGDIAARYGGEEFLVIMPGTPLAGARTVVERIRRDIAARPDLPMPVTVSAGIAMGLAGRDAPEVLFQQADQALYRAKRRGRDRVEAAED</sequence>
<dbReference type="PANTHER" id="PTHR45138">
    <property type="entry name" value="REGULATORY COMPONENTS OF SENSORY TRANSDUCTION SYSTEM"/>
    <property type="match status" value="1"/>
</dbReference>
<dbReference type="InterPro" id="IPR043128">
    <property type="entry name" value="Rev_trsase/Diguanyl_cyclase"/>
</dbReference>
<dbReference type="FunFam" id="3.30.70.270:FF:000001">
    <property type="entry name" value="Diguanylate cyclase domain protein"/>
    <property type="match status" value="1"/>
</dbReference>
<keyword evidence="6" id="KW-1185">Reference proteome</keyword>
<evidence type="ECO:0000313" key="5">
    <source>
        <dbReference type="EMBL" id="KFN41902.1"/>
    </source>
</evidence>
<accession>A0A091ARX3</accession>
<dbReference type="SMART" id="SM00065">
    <property type="entry name" value="GAF"/>
    <property type="match status" value="1"/>
</dbReference>
<organism evidence="5 6">
    <name type="scientific">Arenimonas metalli CF5-1</name>
    <dbReference type="NCBI Taxonomy" id="1384056"/>
    <lineage>
        <taxon>Bacteria</taxon>
        <taxon>Pseudomonadati</taxon>
        <taxon>Pseudomonadota</taxon>
        <taxon>Gammaproteobacteria</taxon>
        <taxon>Lysobacterales</taxon>
        <taxon>Lysobacteraceae</taxon>
        <taxon>Arenimonas</taxon>
    </lineage>
</organism>
<dbReference type="SUPFAM" id="SSF55781">
    <property type="entry name" value="GAF domain-like"/>
    <property type="match status" value="1"/>
</dbReference>
<name>A0A091ARX3_9GAMM</name>
<dbReference type="InterPro" id="IPR000160">
    <property type="entry name" value="GGDEF_dom"/>
</dbReference>
<dbReference type="Pfam" id="PF00990">
    <property type="entry name" value="GGDEF"/>
    <property type="match status" value="1"/>
</dbReference>
<dbReference type="Gene3D" id="3.30.450.40">
    <property type="match status" value="1"/>
</dbReference>
<dbReference type="PATRIC" id="fig|1384056.3.peg.2283"/>
<dbReference type="CDD" id="cd01949">
    <property type="entry name" value="GGDEF"/>
    <property type="match status" value="1"/>
</dbReference>
<evidence type="ECO:0000259" key="4">
    <source>
        <dbReference type="PROSITE" id="PS50887"/>
    </source>
</evidence>
<comment type="cofactor">
    <cofactor evidence="1">
        <name>Mg(2+)</name>
        <dbReference type="ChEBI" id="CHEBI:18420"/>
    </cofactor>
</comment>